<dbReference type="SMART" id="SM00857">
    <property type="entry name" value="Resolvase"/>
    <property type="match status" value="1"/>
</dbReference>
<dbReference type="Gene3D" id="3.40.50.1390">
    <property type="entry name" value="Resolvase, N-terminal catalytic domain"/>
    <property type="match status" value="1"/>
</dbReference>
<dbReference type="Gene3D" id="3.90.1750.20">
    <property type="entry name" value="Putative Large Serine Recombinase, Chain B, Domain 2"/>
    <property type="match status" value="1"/>
</dbReference>
<dbReference type="PROSITE" id="PS51737">
    <property type="entry name" value="RECOMBINASE_DNA_BIND"/>
    <property type="match status" value="1"/>
</dbReference>
<dbReference type="InterPro" id="IPR006119">
    <property type="entry name" value="Resolv_N"/>
</dbReference>
<dbReference type="PANTHER" id="PTHR30461:SF23">
    <property type="entry name" value="DNA RECOMBINASE-RELATED"/>
    <property type="match status" value="1"/>
</dbReference>
<sequence>MKSGIYLRQSLDAQEGIERQRARCLALIEARGWTLGAEYTDNDTSATKNRGAHTGWSRMLQDARAGRIDVVVAVNLDRLLRTQTDLSALIETGAKVTTLEGELDLTSASGEMQASVLTAMARFEVRRKSERQIRANEARAQQGKWVGGRRPFGYEADGVTIREPEAEAIRDAYRDILTGLTLAAVARSWNARGFVTGQARQARSGHAGAPSPWRADSVRAVLLNPRYMGRVRYKGEVMAAQAEWPAIVDEATFEAARAMLENPARRTPGRTPTRLLTGLAVCGVCGATVHAGANSRPGVRSYRCSASMGHFARMAEPVEEYVEAVAVARLSRPDARDLLTVSSNVDTAALRLEGVGLRERLDALAVDFADGDLTSSQLRIATDRIRKRMAEVESELADAGRVDVLGDLVAADDVQAAWDAISTDRRRAVIGALMQVTLYPPGRGTRTFRPESVGIEWLSEAQ</sequence>
<dbReference type="Proteomes" id="UP000611521">
    <property type="component" value="Unassembled WGS sequence"/>
</dbReference>
<feature type="domain" description="Resolvase/invertase-type recombinase catalytic" evidence="1">
    <location>
        <begin position="2"/>
        <end position="143"/>
    </location>
</feature>
<feature type="domain" description="Recombinase" evidence="2">
    <location>
        <begin position="151"/>
        <end position="266"/>
    </location>
</feature>
<dbReference type="InterPro" id="IPR011109">
    <property type="entry name" value="DNA_bind_recombinase_dom"/>
</dbReference>
<dbReference type="Pfam" id="PF00239">
    <property type="entry name" value="Resolvase"/>
    <property type="match status" value="1"/>
</dbReference>
<proteinExistence type="predicted"/>
<evidence type="ECO:0000313" key="3">
    <source>
        <dbReference type="EMBL" id="MBD8010681.1"/>
    </source>
</evidence>
<dbReference type="InterPro" id="IPR038109">
    <property type="entry name" value="DNA_bind_recomb_sf"/>
</dbReference>
<dbReference type="PANTHER" id="PTHR30461">
    <property type="entry name" value="DNA-INVERTASE FROM LAMBDOID PROPHAGE"/>
    <property type="match status" value="1"/>
</dbReference>
<dbReference type="CDD" id="cd00338">
    <property type="entry name" value="Ser_Recombinase"/>
    <property type="match status" value="1"/>
</dbReference>
<evidence type="ECO:0000259" key="2">
    <source>
        <dbReference type="PROSITE" id="PS51737"/>
    </source>
</evidence>
<dbReference type="Pfam" id="PF07508">
    <property type="entry name" value="Recombinase"/>
    <property type="match status" value="1"/>
</dbReference>
<keyword evidence="4" id="KW-1185">Reference proteome</keyword>
<dbReference type="PROSITE" id="PS51736">
    <property type="entry name" value="RECOMBINASES_3"/>
    <property type="match status" value="1"/>
</dbReference>
<protein>
    <submittedName>
        <fullName evidence="3">Recombinase family protein</fullName>
    </submittedName>
</protein>
<evidence type="ECO:0000259" key="1">
    <source>
        <dbReference type="PROSITE" id="PS51736"/>
    </source>
</evidence>
<name>A0ABR8W0Y9_9MICO</name>
<accession>A0ABR8W0Y9</accession>
<gene>
    <name evidence="3" type="ORF">H9633_00005</name>
</gene>
<dbReference type="InterPro" id="IPR036162">
    <property type="entry name" value="Resolvase-like_N_sf"/>
</dbReference>
<comment type="caution">
    <text evidence="3">The sequence shown here is derived from an EMBL/GenBank/DDBJ whole genome shotgun (WGS) entry which is preliminary data.</text>
</comment>
<reference evidence="3 4" key="1">
    <citation type="submission" date="2020-08" db="EMBL/GenBank/DDBJ databases">
        <title>A Genomic Blueprint of the Chicken Gut Microbiome.</title>
        <authorList>
            <person name="Gilroy R."/>
            <person name="Ravi A."/>
            <person name="Getino M."/>
            <person name="Pursley I."/>
            <person name="Horton D.L."/>
            <person name="Alikhan N.-F."/>
            <person name="Baker D."/>
            <person name="Gharbi K."/>
            <person name="Hall N."/>
            <person name="Watson M."/>
            <person name="Adriaenssens E.M."/>
            <person name="Foster-Nyarko E."/>
            <person name="Jarju S."/>
            <person name="Secka A."/>
            <person name="Antonio M."/>
            <person name="Oren A."/>
            <person name="Chaudhuri R."/>
            <person name="La Ragione R.M."/>
            <person name="Hildebrand F."/>
            <person name="Pallen M.J."/>
        </authorList>
    </citation>
    <scope>NUCLEOTIDE SEQUENCE [LARGE SCALE GENOMIC DNA]</scope>
    <source>
        <strain evidence="3 4">Re1</strain>
    </source>
</reference>
<dbReference type="EMBL" id="JACSPX010000001">
    <property type="protein sequence ID" value="MBD8010681.1"/>
    <property type="molecule type" value="Genomic_DNA"/>
</dbReference>
<dbReference type="SUPFAM" id="SSF53041">
    <property type="entry name" value="Resolvase-like"/>
    <property type="match status" value="1"/>
</dbReference>
<organism evidence="3 4">
    <name type="scientific">Microbacterium commune</name>
    <dbReference type="NCBI Taxonomy" id="2762219"/>
    <lineage>
        <taxon>Bacteria</taxon>
        <taxon>Bacillati</taxon>
        <taxon>Actinomycetota</taxon>
        <taxon>Actinomycetes</taxon>
        <taxon>Micrococcales</taxon>
        <taxon>Microbacteriaceae</taxon>
        <taxon>Microbacterium</taxon>
    </lineage>
</organism>
<evidence type="ECO:0000313" key="4">
    <source>
        <dbReference type="Proteomes" id="UP000611521"/>
    </source>
</evidence>
<dbReference type="RefSeq" id="WP_191711674.1">
    <property type="nucleotide sequence ID" value="NZ_JACSPX010000001.1"/>
</dbReference>
<dbReference type="InterPro" id="IPR050639">
    <property type="entry name" value="SSR_resolvase"/>
</dbReference>